<dbReference type="CDD" id="cd20651">
    <property type="entry name" value="CYP15A1-like"/>
    <property type="match status" value="1"/>
</dbReference>
<dbReference type="SUPFAM" id="SSF48264">
    <property type="entry name" value="Cytochrome P450"/>
    <property type="match status" value="1"/>
</dbReference>
<name>A0ABN8AW47_CHISP</name>
<dbReference type="InterPro" id="IPR001128">
    <property type="entry name" value="Cyt_P450"/>
</dbReference>
<evidence type="ECO:0000256" key="5">
    <source>
        <dbReference type="ARBA" id="ARBA00023002"/>
    </source>
</evidence>
<dbReference type="PRINTS" id="PR00463">
    <property type="entry name" value="EP450I"/>
</dbReference>
<dbReference type="InterPro" id="IPR036396">
    <property type="entry name" value="Cyt_P450_sf"/>
</dbReference>
<keyword evidence="10" id="KW-1185">Reference proteome</keyword>
<comment type="cofactor">
    <cofactor evidence="1">
        <name>heme</name>
        <dbReference type="ChEBI" id="CHEBI:30413"/>
    </cofactor>
</comment>
<dbReference type="PANTHER" id="PTHR24300">
    <property type="entry name" value="CYTOCHROME P450 508A4-RELATED"/>
    <property type="match status" value="1"/>
</dbReference>
<dbReference type="Gene3D" id="1.10.630.10">
    <property type="entry name" value="Cytochrome P450"/>
    <property type="match status" value="1"/>
</dbReference>
<protein>
    <recommendedName>
        <fullName evidence="11">Cytochrome P450</fullName>
    </recommendedName>
</protein>
<evidence type="ECO:0000256" key="1">
    <source>
        <dbReference type="ARBA" id="ARBA00001971"/>
    </source>
</evidence>
<reference evidence="9" key="1">
    <citation type="submission" date="2021-12" db="EMBL/GenBank/DDBJ databases">
        <authorList>
            <person name="King R."/>
        </authorList>
    </citation>
    <scope>NUCLEOTIDE SEQUENCE</scope>
</reference>
<dbReference type="Proteomes" id="UP001153292">
    <property type="component" value="Chromosome 12"/>
</dbReference>
<evidence type="ECO:0000256" key="2">
    <source>
        <dbReference type="ARBA" id="ARBA00010617"/>
    </source>
</evidence>
<dbReference type="Pfam" id="PF00067">
    <property type="entry name" value="p450"/>
    <property type="match status" value="1"/>
</dbReference>
<comment type="similarity">
    <text evidence="2 8">Belongs to the cytochrome P450 family.</text>
</comment>
<sequence>MVKAERTTKNILSCQSRGDVTKSPSHGSRSSDNICYVETRIGPKPLPLVGNLFSVLFELKKVKYHHSLWKCWSNKYGGLLGLRLGSVNTVVVFGKEMIKEVYSREVFDGRPDGFMYTLRSFGKKLGIVFNDGSSWAKTRRIALKFMKSHGYGSRLMEEHISEECKELVKMLSRTTKPVLANNLFDVSIINIVWRLVAGKRYKLDDENLKKLCDLITRCFKAVDISGGVMTFMPFLRYIIPDIIGYTEMTTVHRALHKFLTETIREHRGTLDPDNPRDVIDSFLIELHHNNGSSFTEEDLQVVCLDMLEAGVETVNNTAVYMLLHLVRERNVQMRLQMEIDEVIGKERTPSLSDKSRMVYTEAVILETLRISSIAPVGIPHMATADTQLGGYDIPKGTFILIGLHDLHNGSHWKNPQDFRPERFLTKEGNLMQDETLKPFGFGKRRCIGEGLARSELFLFIAHIMQKFHLIVPDGDPLPTADPVGGITLSAKPFKIQFLPRHGF</sequence>
<evidence type="ECO:0000256" key="6">
    <source>
        <dbReference type="ARBA" id="ARBA00023004"/>
    </source>
</evidence>
<evidence type="ECO:0008006" key="11">
    <source>
        <dbReference type="Google" id="ProtNLM"/>
    </source>
</evidence>
<organism evidence="9 10">
    <name type="scientific">Chilo suppressalis</name>
    <name type="common">Asiatic rice borer moth</name>
    <dbReference type="NCBI Taxonomy" id="168631"/>
    <lineage>
        <taxon>Eukaryota</taxon>
        <taxon>Metazoa</taxon>
        <taxon>Ecdysozoa</taxon>
        <taxon>Arthropoda</taxon>
        <taxon>Hexapoda</taxon>
        <taxon>Insecta</taxon>
        <taxon>Pterygota</taxon>
        <taxon>Neoptera</taxon>
        <taxon>Endopterygota</taxon>
        <taxon>Lepidoptera</taxon>
        <taxon>Glossata</taxon>
        <taxon>Ditrysia</taxon>
        <taxon>Pyraloidea</taxon>
        <taxon>Crambidae</taxon>
        <taxon>Crambinae</taxon>
        <taxon>Chilo</taxon>
    </lineage>
</organism>
<evidence type="ECO:0000256" key="8">
    <source>
        <dbReference type="RuleBase" id="RU000461"/>
    </source>
</evidence>
<gene>
    <name evidence="9" type="ORF">CHILSU_LOCUS1854</name>
</gene>
<dbReference type="EMBL" id="OU963905">
    <property type="protein sequence ID" value="CAH0398730.1"/>
    <property type="molecule type" value="Genomic_DNA"/>
</dbReference>
<proteinExistence type="inferred from homology"/>
<dbReference type="InterPro" id="IPR002401">
    <property type="entry name" value="Cyt_P450_E_grp-I"/>
</dbReference>
<evidence type="ECO:0000256" key="7">
    <source>
        <dbReference type="ARBA" id="ARBA00023033"/>
    </source>
</evidence>
<dbReference type="PROSITE" id="PS00086">
    <property type="entry name" value="CYTOCHROME_P450"/>
    <property type="match status" value="1"/>
</dbReference>
<evidence type="ECO:0000256" key="4">
    <source>
        <dbReference type="ARBA" id="ARBA00022723"/>
    </source>
</evidence>
<keyword evidence="4 8" id="KW-0479">Metal-binding</keyword>
<evidence type="ECO:0000313" key="10">
    <source>
        <dbReference type="Proteomes" id="UP001153292"/>
    </source>
</evidence>
<accession>A0ABN8AW47</accession>
<dbReference type="InterPro" id="IPR050182">
    <property type="entry name" value="Cytochrome_P450_fam2"/>
</dbReference>
<evidence type="ECO:0000313" key="9">
    <source>
        <dbReference type="EMBL" id="CAH0398730.1"/>
    </source>
</evidence>
<keyword evidence="6 8" id="KW-0408">Iron</keyword>
<keyword evidence="5 8" id="KW-0560">Oxidoreductase</keyword>
<dbReference type="PRINTS" id="PR00385">
    <property type="entry name" value="P450"/>
</dbReference>
<keyword evidence="7 8" id="KW-0503">Monooxygenase</keyword>
<keyword evidence="3 8" id="KW-0349">Heme</keyword>
<dbReference type="InterPro" id="IPR017972">
    <property type="entry name" value="Cyt_P450_CS"/>
</dbReference>
<dbReference type="PANTHER" id="PTHR24300:SF376">
    <property type="entry name" value="CYTOCHROME P450 15A1"/>
    <property type="match status" value="1"/>
</dbReference>
<evidence type="ECO:0000256" key="3">
    <source>
        <dbReference type="ARBA" id="ARBA00022617"/>
    </source>
</evidence>